<comment type="subcellular location">
    <subcellularLocation>
        <location evidence="2 11 13">Cytoplasm</location>
    </subcellularLocation>
</comment>
<reference evidence="14" key="1">
    <citation type="submission" date="2021-02" db="EMBL/GenBank/DDBJ databases">
        <authorList>
            <person name="Han P."/>
        </authorList>
    </citation>
    <scope>NUCLEOTIDE SEQUENCE</scope>
    <source>
        <strain evidence="14">Candidatus Nitrosotenuis uzonensis 5A</strain>
    </source>
</reference>
<feature type="active site" description="Proton donor" evidence="11">
    <location>
        <position position="131"/>
    </location>
</feature>
<evidence type="ECO:0000256" key="1">
    <source>
        <dbReference type="ARBA" id="ARBA00000901"/>
    </source>
</evidence>
<gene>
    <name evidence="11 14" type="primary">hisA</name>
    <name evidence="14" type="ORF">NUZ5A_20271</name>
</gene>
<evidence type="ECO:0000256" key="10">
    <source>
        <dbReference type="ARBA" id="ARBA00023235"/>
    </source>
</evidence>
<dbReference type="Proteomes" id="UP000655759">
    <property type="component" value="Unassembled WGS sequence"/>
</dbReference>
<dbReference type="EMBL" id="CAJNAQ010000002">
    <property type="protein sequence ID" value="CAE6487166.1"/>
    <property type="molecule type" value="Genomic_DNA"/>
</dbReference>
<keyword evidence="10 11" id="KW-0413">Isomerase</keyword>
<evidence type="ECO:0000313" key="15">
    <source>
        <dbReference type="Proteomes" id="UP000655759"/>
    </source>
</evidence>
<dbReference type="GO" id="GO:0000105">
    <property type="term" value="P:L-histidine biosynthetic process"/>
    <property type="evidence" value="ECO:0007669"/>
    <property type="project" value="UniProtKB-UniRule"/>
</dbReference>
<organism evidence="14 15">
    <name type="scientific">Candidatus Nitrosotenuis uzonensis</name>
    <dbReference type="NCBI Taxonomy" id="1407055"/>
    <lineage>
        <taxon>Archaea</taxon>
        <taxon>Nitrososphaerota</taxon>
        <taxon>Candidatus Nitrosotenuis</taxon>
    </lineage>
</organism>
<dbReference type="NCBIfam" id="TIGR00007">
    <property type="entry name" value="1-(5-phosphoribosyl)-5-[(5-phosphoribosylamino)methylideneamino]imidazole-4-carboxamide isomerase"/>
    <property type="match status" value="1"/>
</dbReference>
<evidence type="ECO:0000256" key="12">
    <source>
        <dbReference type="RuleBase" id="RU003657"/>
    </source>
</evidence>
<dbReference type="GO" id="GO:0000162">
    <property type="term" value="P:L-tryptophan biosynthetic process"/>
    <property type="evidence" value="ECO:0007669"/>
    <property type="project" value="TreeGrafter"/>
</dbReference>
<dbReference type="FunFam" id="3.20.20.70:FF:000009">
    <property type="entry name" value="1-(5-phosphoribosyl)-5-[(5-phosphoribosylamino)methylideneamino] imidazole-4-carboxamide isomerase"/>
    <property type="match status" value="1"/>
</dbReference>
<evidence type="ECO:0000256" key="3">
    <source>
        <dbReference type="ARBA" id="ARBA00005133"/>
    </source>
</evidence>
<dbReference type="InterPro" id="IPR006062">
    <property type="entry name" value="His_biosynth"/>
</dbReference>
<evidence type="ECO:0000256" key="5">
    <source>
        <dbReference type="ARBA" id="ARBA00012550"/>
    </source>
</evidence>
<evidence type="ECO:0000256" key="9">
    <source>
        <dbReference type="ARBA" id="ARBA00023102"/>
    </source>
</evidence>
<dbReference type="SUPFAM" id="SSF51366">
    <property type="entry name" value="Ribulose-phoshate binding barrel"/>
    <property type="match status" value="1"/>
</dbReference>
<keyword evidence="9 11" id="KW-0368">Histidine biosynthesis</keyword>
<evidence type="ECO:0000256" key="6">
    <source>
        <dbReference type="ARBA" id="ARBA00018464"/>
    </source>
</evidence>
<protein>
    <recommendedName>
        <fullName evidence="6 11">1-(5-phosphoribosyl)-5-[(5-phosphoribosylamino)methylideneamino] imidazole-4-carboxamide isomerase</fullName>
        <ecNumber evidence="5 11">5.3.1.16</ecNumber>
    </recommendedName>
    <alternativeName>
        <fullName evidence="11">Phosphoribosylformimino-5-aminoimidazole carboxamide ribotide isomerase</fullName>
    </alternativeName>
</protein>
<dbReference type="GO" id="GO:0005737">
    <property type="term" value="C:cytoplasm"/>
    <property type="evidence" value="ECO:0007669"/>
    <property type="project" value="UniProtKB-SubCell"/>
</dbReference>
<dbReference type="InterPro" id="IPR011060">
    <property type="entry name" value="RibuloseP-bd_barrel"/>
</dbReference>
<dbReference type="Pfam" id="PF00977">
    <property type="entry name" value="His_biosynth"/>
    <property type="match status" value="1"/>
</dbReference>
<evidence type="ECO:0000256" key="8">
    <source>
        <dbReference type="ARBA" id="ARBA00022605"/>
    </source>
</evidence>
<keyword evidence="8 11" id="KW-0028">Amino-acid biosynthesis</keyword>
<sequence length="237" mass="25946">MQKVKIIPAIDIMEGQVVRLLKGNPNEKTVYGNDPVQMALKWEKQGADMLHLVDLDATLQRGSNHGIIKKITQSVLIPVQVAGGLRDRKIIEESLQISQRIVVGTIALKNPELLMEISNKFGKDRIVISVDHNNGMVVTHGWQQRTDIDLFDALDDFAKKGFTEFLITNISRDGTLEGPDTENLQKACKISGINVIASGGISGPADIPHVRECGAYGVILGKALYDGKISIKEAKRA</sequence>
<dbReference type="InterPro" id="IPR044524">
    <property type="entry name" value="Isoase_HisA-like"/>
</dbReference>
<keyword evidence="7 11" id="KW-0963">Cytoplasm</keyword>
<dbReference type="AlphaFoldDB" id="A0A812EZK9"/>
<accession>A0A812EZK9</accession>
<dbReference type="HAMAP" id="MF_01014">
    <property type="entry name" value="HisA"/>
    <property type="match status" value="1"/>
</dbReference>
<evidence type="ECO:0000256" key="11">
    <source>
        <dbReference type="HAMAP-Rule" id="MF_01014"/>
    </source>
</evidence>
<evidence type="ECO:0000256" key="7">
    <source>
        <dbReference type="ARBA" id="ARBA00022490"/>
    </source>
</evidence>
<dbReference type="PANTHER" id="PTHR43090:SF2">
    <property type="entry name" value="1-(5-PHOSPHORIBOSYL)-5-[(5-PHOSPHORIBOSYLAMINO)METHYLIDENEAMINO] IMIDAZOLE-4-CARBOXAMIDE ISOMERASE"/>
    <property type="match status" value="1"/>
</dbReference>
<feature type="active site" description="Proton acceptor" evidence="11">
    <location>
        <position position="11"/>
    </location>
</feature>
<dbReference type="Gene3D" id="3.20.20.70">
    <property type="entry name" value="Aldolase class I"/>
    <property type="match status" value="1"/>
</dbReference>
<dbReference type="InterPro" id="IPR023016">
    <property type="entry name" value="HisA/PriA"/>
</dbReference>
<dbReference type="PANTHER" id="PTHR43090">
    <property type="entry name" value="1-(5-PHOSPHORIBOSYL)-5-[(5-PHOSPHORIBOSYLAMINO)METHYLIDENEAMINO] IMIDAZOLE-4-CARBOXAMIDE ISOMERASE"/>
    <property type="match status" value="1"/>
</dbReference>
<evidence type="ECO:0000256" key="2">
    <source>
        <dbReference type="ARBA" id="ARBA00004496"/>
    </source>
</evidence>
<evidence type="ECO:0000256" key="4">
    <source>
        <dbReference type="ARBA" id="ARBA00009667"/>
    </source>
</evidence>
<name>A0A812EZK9_9ARCH</name>
<dbReference type="GO" id="GO:0003949">
    <property type="term" value="F:1-(5-phosphoribosyl)-5-[(5-phosphoribosylamino)methylideneamino]imidazole-4-carboxamide isomerase activity"/>
    <property type="evidence" value="ECO:0007669"/>
    <property type="project" value="UniProtKB-UniRule"/>
</dbReference>
<dbReference type="UniPathway" id="UPA00031">
    <property type="reaction ID" value="UER00009"/>
</dbReference>
<dbReference type="InterPro" id="IPR013785">
    <property type="entry name" value="Aldolase_TIM"/>
</dbReference>
<evidence type="ECO:0000256" key="13">
    <source>
        <dbReference type="RuleBase" id="RU003658"/>
    </source>
</evidence>
<dbReference type="EC" id="5.3.1.16" evidence="5 11"/>
<evidence type="ECO:0000313" key="14">
    <source>
        <dbReference type="EMBL" id="CAE6487166.1"/>
    </source>
</evidence>
<comment type="pathway">
    <text evidence="3 11 13">Amino-acid biosynthesis; L-histidine biosynthesis; L-histidine from 5-phospho-alpha-D-ribose 1-diphosphate: step 4/9.</text>
</comment>
<comment type="similarity">
    <text evidence="4 11 12">Belongs to the HisA/HisF family.</text>
</comment>
<dbReference type="CDD" id="cd04732">
    <property type="entry name" value="HisA"/>
    <property type="match status" value="1"/>
</dbReference>
<proteinExistence type="inferred from homology"/>
<comment type="catalytic activity">
    <reaction evidence="1 11 13">
        <text>1-(5-phospho-beta-D-ribosyl)-5-[(5-phospho-beta-D-ribosylamino)methylideneamino]imidazole-4-carboxamide = 5-[(5-phospho-1-deoxy-D-ribulos-1-ylimino)methylamino]-1-(5-phospho-beta-D-ribosyl)imidazole-4-carboxamide</text>
        <dbReference type="Rhea" id="RHEA:15469"/>
        <dbReference type="ChEBI" id="CHEBI:58435"/>
        <dbReference type="ChEBI" id="CHEBI:58525"/>
        <dbReference type="EC" id="5.3.1.16"/>
    </reaction>
</comment>
<comment type="caution">
    <text evidence="14">The sequence shown here is derived from an EMBL/GenBank/DDBJ whole genome shotgun (WGS) entry which is preliminary data.</text>
</comment>
<dbReference type="InterPro" id="IPR006063">
    <property type="entry name" value="HisA_bact_arch"/>
</dbReference>